<dbReference type="EMBL" id="FNCE01000019">
    <property type="protein sequence ID" value="SDG53339.1"/>
    <property type="molecule type" value="Genomic_DNA"/>
</dbReference>
<organism evidence="1 2">
    <name type="scientific">Limimonas halophila</name>
    <dbReference type="NCBI Taxonomy" id="1082479"/>
    <lineage>
        <taxon>Bacteria</taxon>
        <taxon>Pseudomonadati</taxon>
        <taxon>Pseudomonadota</taxon>
        <taxon>Alphaproteobacteria</taxon>
        <taxon>Rhodospirillales</taxon>
        <taxon>Rhodovibrionaceae</taxon>
        <taxon>Limimonas</taxon>
    </lineage>
</organism>
<protein>
    <submittedName>
        <fullName evidence="1">Uncharacterized protein</fullName>
    </submittedName>
</protein>
<evidence type="ECO:0000313" key="2">
    <source>
        <dbReference type="Proteomes" id="UP000199415"/>
    </source>
</evidence>
<reference evidence="1 2" key="1">
    <citation type="submission" date="2016-10" db="EMBL/GenBank/DDBJ databases">
        <authorList>
            <person name="de Groot N.N."/>
        </authorList>
    </citation>
    <scope>NUCLEOTIDE SEQUENCE [LARGE SCALE GENOMIC DNA]</scope>
    <source>
        <strain evidence="1 2">DSM 25584</strain>
    </source>
</reference>
<dbReference type="RefSeq" id="WP_090022403.1">
    <property type="nucleotide sequence ID" value="NZ_FNCE01000019.1"/>
</dbReference>
<dbReference type="AlphaFoldDB" id="A0A1G7V1U6"/>
<gene>
    <name evidence="1" type="ORF">SAMN05216241_11915</name>
</gene>
<dbReference type="STRING" id="1082479.SAMN05216241_11915"/>
<evidence type="ECO:0000313" key="1">
    <source>
        <dbReference type="EMBL" id="SDG53339.1"/>
    </source>
</evidence>
<sequence length="79" mass="9088">MRATAYVHINQHRIRRNHREGTREPVITVKRGRANHYGHEVVIHDRDGNEAARVVYRPDAPLRCGARVWIETANPVAVT</sequence>
<name>A0A1G7V1U6_9PROT</name>
<dbReference type="OrthoDB" id="8896410at2"/>
<proteinExistence type="predicted"/>
<keyword evidence="2" id="KW-1185">Reference proteome</keyword>
<dbReference type="Proteomes" id="UP000199415">
    <property type="component" value="Unassembled WGS sequence"/>
</dbReference>
<accession>A0A1G7V1U6</accession>